<dbReference type="Pfam" id="PF00005">
    <property type="entry name" value="ABC_tran"/>
    <property type="match status" value="1"/>
</dbReference>
<dbReference type="PANTHER" id="PTHR43166:SF4">
    <property type="entry name" value="PHOSPHONATES IMPORT ATP-BINDING PROTEIN PHNC"/>
    <property type="match status" value="1"/>
</dbReference>
<dbReference type="SMART" id="SM00382">
    <property type="entry name" value="AAA"/>
    <property type="match status" value="1"/>
</dbReference>
<keyword evidence="4 6" id="KW-0067">ATP-binding</keyword>
<dbReference type="InterPro" id="IPR050086">
    <property type="entry name" value="MetN_ABC_transporter-like"/>
</dbReference>
<dbReference type="GO" id="GO:0015424">
    <property type="term" value="F:ABC-type amino acid transporter activity"/>
    <property type="evidence" value="ECO:0007669"/>
    <property type="project" value="InterPro"/>
</dbReference>
<dbReference type="GO" id="GO:0016887">
    <property type="term" value="F:ATP hydrolysis activity"/>
    <property type="evidence" value="ECO:0007669"/>
    <property type="project" value="InterPro"/>
</dbReference>
<evidence type="ECO:0000256" key="2">
    <source>
        <dbReference type="ARBA" id="ARBA00022448"/>
    </source>
</evidence>
<organism evidence="6 7">
    <name type="scientific">Leptotrichia wadei</name>
    <dbReference type="NCBI Taxonomy" id="157687"/>
    <lineage>
        <taxon>Bacteria</taxon>
        <taxon>Fusobacteriati</taxon>
        <taxon>Fusobacteriota</taxon>
        <taxon>Fusobacteriia</taxon>
        <taxon>Fusobacteriales</taxon>
        <taxon>Leptotrichiaceae</taxon>
        <taxon>Leptotrichia</taxon>
    </lineage>
</organism>
<dbReference type="InterPro" id="IPR027417">
    <property type="entry name" value="P-loop_NTPase"/>
</dbReference>
<dbReference type="PIRSF" id="PIRSF039085">
    <property type="entry name" value="ABC_ATPase_HisP"/>
    <property type="match status" value="1"/>
</dbReference>
<dbReference type="PATRIC" id="fig|157687.3.peg.1058"/>
<dbReference type="STRING" id="157687.HMPREF3180_01063"/>
<feature type="domain" description="ABC transporter" evidence="5">
    <location>
        <begin position="8"/>
        <end position="243"/>
    </location>
</feature>
<dbReference type="GO" id="GO:0005524">
    <property type="term" value="F:ATP binding"/>
    <property type="evidence" value="ECO:0007669"/>
    <property type="project" value="UniProtKB-KW"/>
</dbReference>
<dbReference type="CDD" id="cd03262">
    <property type="entry name" value="ABC_HisP_GlnQ"/>
    <property type="match status" value="1"/>
</dbReference>
<proteinExistence type="inferred from homology"/>
<dbReference type="PROSITE" id="PS00211">
    <property type="entry name" value="ABC_TRANSPORTER_1"/>
    <property type="match status" value="1"/>
</dbReference>
<keyword evidence="7" id="KW-1185">Reference proteome</keyword>
<reference evidence="7" key="1">
    <citation type="submission" date="2016-01" db="EMBL/GenBank/DDBJ databases">
        <authorList>
            <person name="Mitreva M."/>
            <person name="Pepin K.H."/>
            <person name="Mihindukulasuriya K.A."/>
            <person name="Fulton R."/>
            <person name="Fronick C."/>
            <person name="O'Laughlin M."/>
            <person name="Miner T."/>
            <person name="Herter B."/>
            <person name="Rosa B.A."/>
            <person name="Cordes M."/>
            <person name="Tomlinson C."/>
            <person name="Wollam A."/>
            <person name="Palsikar V.B."/>
            <person name="Mardis E.R."/>
            <person name="Wilson R.K."/>
        </authorList>
    </citation>
    <scope>NUCLEOTIDE SEQUENCE [LARGE SCALE GENOMIC DNA]</scope>
    <source>
        <strain evidence="7">KA00185</strain>
    </source>
</reference>
<evidence type="ECO:0000256" key="1">
    <source>
        <dbReference type="ARBA" id="ARBA00005417"/>
    </source>
</evidence>
<evidence type="ECO:0000313" key="7">
    <source>
        <dbReference type="Proteomes" id="UP000070483"/>
    </source>
</evidence>
<dbReference type="InterPro" id="IPR030679">
    <property type="entry name" value="ABC_ATPase_HisP-typ"/>
</dbReference>
<dbReference type="PROSITE" id="PS50893">
    <property type="entry name" value="ABC_TRANSPORTER_2"/>
    <property type="match status" value="1"/>
</dbReference>
<comment type="similarity">
    <text evidence="1">Belongs to the ABC transporter superfamily.</text>
</comment>
<accession>A0A134AF01</accession>
<dbReference type="InterPro" id="IPR017871">
    <property type="entry name" value="ABC_transporter-like_CS"/>
</dbReference>
<dbReference type="InterPro" id="IPR003593">
    <property type="entry name" value="AAA+_ATPase"/>
</dbReference>
<dbReference type="FunFam" id="3.40.50.300:FF:000020">
    <property type="entry name" value="Amino acid ABC transporter ATP-binding component"/>
    <property type="match status" value="1"/>
</dbReference>
<evidence type="ECO:0000256" key="3">
    <source>
        <dbReference type="ARBA" id="ARBA00022741"/>
    </source>
</evidence>
<gene>
    <name evidence="6" type="ORF">HMPREF3180_01063</name>
</gene>
<evidence type="ECO:0000259" key="5">
    <source>
        <dbReference type="PROSITE" id="PS50893"/>
    </source>
</evidence>
<evidence type="ECO:0000256" key="4">
    <source>
        <dbReference type="ARBA" id="ARBA00022840"/>
    </source>
</evidence>
<dbReference type="EMBL" id="LSDD01000081">
    <property type="protein sequence ID" value="KXB66235.1"/>
    <property type="molecule type" value="Genomic_DNA"/>
</dbReference>
<sequence length="260" mass="29694">MADSEVLLELSDIKKEYKKGIPALKGVSLSVNKSEVVVILGPSGCGKSTLLRCINGLEEIQYGEIKLQGNVINKDKTKWHLIRQRIGMVFQSYELFDHMTVMQNLLLGPLKVQKRDKREITEQAEKLLERVGLLDKKNSYPRELSGGQKQRIAIIRSLCMNPEIMLFDEVTAALDPEMVREVLDVMLELAKEGMTMIIVTHEMEFAKAVADRIIFMDSGEIVETNYPLEFFRSPKTERAKKFLNIFNFEKKDKVESALLI</sequence>
<evidence type="ECO:0000313" key="6">
    <source>
        <dbReference type="EMBL" id="KXB66235.1"/>
    </source>
</evidence>
<dbReference type="Proteomes" id="UP000070483">
    <property type="component" value="Unassembled WGS sequence"/>
</dbReference>
<dbReference type="RefSeq" id="WP_060917837.1">
    <property type="nucleotide sequence ID" value="NZ_KQ960066.1"/>
</dbReference>
<dbReference type="PANTHER" id="PTHR43166">
    <property type="entry name" value="AMINO ACID IMPORT ATP-BINDING PROTEIN"/>
    <property type="match status" value="1"/>
</dbReference>
<keyword evidence="3" id="KW-0547">Nucleotide-binding</keyword>
<dbReference type="AlphaFoldDB" id="A0A134AF01"/>
<name>A0A134AF01_9FUSO</name>
<dbReference type="Gene3D" id="3.40.50.300">
    <property type="entry name" value="P-loop containing nucleotide triphosphate hydrolases"/>
    <property type="match status" value="1"/>
</dbReference>
<comment type="caution">
    <text evidence="6">The sequence shown here is derived from an EMBL/GenBank/DDBJ whole genome shotgun (WGS) entry which is preliminary data.</text>
</comment>
<dbReference type="SUPFAM" id="SSF52540">
    <property type="entry name" value="P-loop containing nucleoside triphosphate hydrolases"/>
    <property type="match status" value="1"/>
</dbReference>
<dbReference type="OrthoDB" id="9802185at2"/>
<dbReference type="InterPro" id="IPR003439">
    <property type="entry name" value="ABC_transporter-like_ATP-bd"/>
</dbReference>
<keyword evidence="2" id="KW-0813">Transport</keyword>
<protein>
    <submittedName>
        <fullName evidence="6">Glutamine ABC transporter, ATP-binding protein GlnQ</fullName>
    </submittedName>
</protein>